<reference evidence="1 2" key="1">
    <citation type="submission" date="2019-08" db="EMBL/GenBank/DDBJ databases">
        <title>Seonamhaeicola sediminis sp. nov., isolated from marine sediment.</title>
        <authorList>
            <person name="Cao W.R."/>
        </authorList>
    </citation>
    <scope>NUCLEOTIDE SEQUENCE [LARGE SCALE GENOMIC DNA]</scope>
    <source>
        <strain evidence="1 2">B011</strain>
    </source>
</reference>
<proteinExistence type="predicted"/>
<dbReference type="EMBL" id="VSDQ01000679">
    <property type="protein sequence ID" value="TYA74022.1"/>
    <property type="molecule type" value="Genomic_DNA"/>
</dbReference>
<protein>
    <submittedName>
        <fullName evidence="1">Uncharacterized protein</fullName>
    </submittedName>
</protein>
<evidence type="ECO:0000313" key="1">
    <source>
        <dbReference type="EMBL" id="TYA74022.1"/>
    </source>
</evidence>
<comment type="caution">
    <text evidence="1">The sequence shown here is derived from an EMBL/GenBank/DDBJ whole genome shotgun (WGS) entry which is preliminary data.</text>
</comment>
<accession>A0A5D0HX47</accession>
<dbReference type="OrthoDB" id="1122048at2"/>
<evidence type="ECO:0000313" key="2">
    <source>
        <dbReference type="Proteomes" id="UP000323930"/>
    </source>
</evidence>
<sequence length="197" mass="22022">MKNVLLNIRKGILTVAMMATVIGYASERTSIIKDAKRTSITLSNVKKGNLLSIKDVNGVVLYNETIEQTGIYTKGFDLTALPNGEYSFELDKDVEIRTIPFSVIDKKVVFNKEDETVYNKPVAVLKEGLVYVTKLAPKGEPLKISFYSVEASSAEELLYTETIEGTQAIERAFKLEAGNYKIVFNSDNKDFTKFINN</sequence>
<organism evidence="1 2">
    <name type="scientific">Seonamhaeicola marinus</name>
    <dbReference type="NCBI Taxonomy" id="1912246"/>
    <lineage>
        <taxon>Bacteria</taxon>
        <taxon>Pseudomonadati</taxon>
        <taxon>Bacteroidota</taxon>
        <taxon>Flavobacteriia</taxon>
        <taxon>Flavobacteriales</taxon>
        <taxon>Flavobacteriaceae</taxon>
    </lineage>
</organism>
<gene>
    <name evidence="1" type="ORF">FUA24_11795</name>
</gene>
<dbReference type="Proteomes" id="UP000323930">
    <property type="component" value="Unassembled WGS sequence"/>
</dbReference>
<keyword evidence="2" id="KW-1185">Reference proteome</keyword>
<name>A0A5D0HX47_9FLAO</name>
<dbReference type="AlphaFoldDB" id="A0A5D0HX47"/>
<dbReference type="RefSeq" id="WP_148542510.1">
    <property type="nucleotide sequence ID" value="NZ_VSDQ01000679.1"/>
</dbReference>